<name>A0A4V6T507_DENBC</name>
<evidence type="ECO:0000313" key="2">
    <source>
        <dbReference type="Proteomes" id="UP000297245"/>
    </source>
</evidence>
<reference evidence="1 2" key="1">
    <citation type="journal article" date="2019" name="Nat. Ecol. Evol.">
        <title>Megaphylogeny resolves global patterns of mushroom evolution.</title>
        <authorList>
            <person name="Varga T."/>
            <person name="Krizsan K."/>
            <person name="Foldi C."/>
            <person name="Dima B."/>
            <person name="Sanchez-Garcia M."/>
            <person name="Sanchez-Ramirez S."/>
            <person name="Szollosi G.J."/>
            <person name="Szarkandi J.G."/>
            <person name="Papp V."/>
            <person name="Albert L."/>
            <person name="Andreopoulos W."/>
            <person name="Angelini C."/>
            <person name="Antonin V."/>
            <person name="Barry K.W."/>
            <person name="Bougher N.L."/>
            <person name="Buchanan P."/>
            <person name="Buyck B."/>
            <person name="Bense V."/>
            <person name="Catcheside P."/>
            <person name="Chovatia M."/>
            <person name="Cooper J."/>
            <person name="Damon W."/>
            <person name="Desjardin D."/>
            <person name="Finy P."/>
            <person name="Geml J."/>
            <person name="Haridas S."/>
            <person name="Hughes K."/>
            <person name="Justo A."/>
            <person name="Karasinski D."/>
            <person name="Kautmanova I."/>
            <person name="Kiss B."/>
            <person name="Kocsube S."/>
            <person name="Kotiranta H."/>
            <person name="LaButti K.M."/>
            <person name="Lechner B.E."/>
            <person name="Liimatainen K."/>
            <person name="Lipzen A."/>
            <person name="Lukacs Z."/>
            <person name="Mihaltcheva S."/>
            <person name="Morgado L.N."/>
            <person name="Niskanen T."/>
            <person name="Noordeloos M.E."/>
            <person name="Ohm R.A."/>
            <person name="Ortiz-Santana B."/>
            <person name="Ovrebo C."/>
            <person name="Racz N."/>
            <person name="Riley R."/>
            <person name="Savchenko A."/>
            <person name="Shiryaev A."/>
            <person name="Soop K."/>
            <person name="Spirin V."/>
            <person name="Szebenyi C."/>
            <person name="Tomsovsky M."/>
            <person name="Tulloss R.E."/>
            <person name="Uehling J."/>
            <person name="Grigoriev I.V."/>
            <person name="Vagvolgyi C."/>
            <person name="Papp T."/>
            <person name="Martin F.M."/>
            <person name="Miettinen O."/>
            <person name="Hibbett D.S."/>
            <person name="Nagy L.G."/>
        </authorList>
    </citation>
    <scope>NUCLEOTIDE SEQUENCE [LARGE SCALE GENOMIC DNA]</scope>
    <source>
        <strain evidence="1 2">CBS 962.96</strain>
    </source>
</reference>
<dbReference type="EMBL" id="ML179794">
    <property type="protein sequence ID" value="THU81605.1"/>
    <property type="molecule type" value="Genomic_DNA"/>
</dbReference>
<organism evidence="1 2">
    <name type="scientific">Dendrothele bispora (strain CBS 962.96)</name>
    <dbReference type="NCBI Taxonomy" id="1314807"/>
    <lineage>
        <taxon>Eukaryota</taxon>
        <taxon>Fungi</taxon>
        <taxon>Dikarya</taxon>
        <taxon>Basidiomycota</taxon>
        <taxon>Agaricomycotina</taxon>
        <taxon>Agaricomycetes</taxon>
        <taxon>Agaricomycetidae</taxon>
        <taxon>Agaricales</taxon>
        <taxon>Agaricales incertae sedis</taxon>
        <taxon>Dendrothele</taxon>
    </lineage>
</organism>
<keyword evidence="2" id="KW-1185">Reference proteome</keyword>
<protein>
    <submittedName>
        <fullName evidence="1">Uncharacterized protein</fullName>
    </submittedName>
</protein>
<dbReference type="Proteomes" id="UP000297245">
    <property type="component" value="Unassembled WGS sequence"/>
</dbReference>
<accession>A0A4V6T507</accession>
<proteinExistence type="predicted"/>
<sequence length="109" mass="12757">MLISFSSFVSFSFGLLLNELFQYPPVPHPTYVSDFIWALRLGDLNLVHRLFTPFFLCQNCYPLSITFFQVALAFCVDIFWFSFSFSSLKSNSVLLSHSRLYHRGLCFYK</sequence>
<evidence type="ECO:0000313" key="1">
    <source>
        <dbReference type="EMBL" id="THU81605.1"/>
    </source>
</evidence>
<dbReference type="AlphaFoldDB" id="A0A4V6T507"/>
<gene>
    <name evidence="1" type="ORF">K435DRAFT_471092</name>
</gene>